<keyword evidence="6" id="KW-1185">Reference proteome</keyword>
<gene>
    <name evidence="5" type="ORF">SE17_03680</name>
</gene>
<dbReference type="InterPro" id="IPR009003">
    <property type="entry name" value="Peptidase_S1_PA"/>
</dbReference>
<accession>A0A0P9HHZ4</accession>
<feature type="domain" description="PDZ" evidence="4">
    <location>
        <begin position="225"/>
        <end position="302"/>
    </location>
</feature>
<organism evidence="5 6">
    <name type="scientific">Kouleothrix aurantiaca</name>
    <dbReference type="NCBI Taxonomy" id="186479"/>
    <lineage>
        <taxon>Bacteria</taxon>
        <taxon>Bacillati</taxon>
        <taxon>Chloroflexota</taxon>
        <taxon>Chloroflexia</taxon>
        <taxon>Chloroflexales</taxon>
        <taxon>Roseiflexineae</taxon>
        <taxon>Roseiflexaceae</taxon>
        <taxon>Kouleothrix</taxon>
    </lineage>
</organism>
<dbReference type="PANTHER" id="PTHR43343">
    <property type="entry name" value="PEPTIDASE S12"/>
    <property type="match status" value="1"/>
</dbReference>
<dbReference type="SUPFAM" id="SSF50494">
    <property type="entry name" value="Trypsin-like serine proteases"/>
    <property type="match status" value="1"/>
</dbReference>
<comment type="similarity">
    <text evidence="1">Belongs to the peptidase S1C family.</text>
</comment>
<protein>
    <recommendedName>
        <fullName evidence="4">PDZ domain-containing protein</fullName>
    </recommendedName>
</protein>
<dbReference type="PROSITE" id="PS50106">
    <property type="entry name" value="PDZ"/>
    <property type="match status" value="1"/>
</dbReference>
<keyword evidence="3" id="KW-0378">Hydrolase</keyword>
<name>A0A0P9HHZ4_9CHLR</name>
<dbReference type="Gene3D" id="2.40.10.10">
    <property type="entry name" value="Trypsin-like serine proteases"/>
    <property type="match status" value="2"/>
</dbReference>
<dbReference type="Pfam" id="PF13365">
    <property type="entry name" value="Trypsin_2"/>
    <property type="match status" value="1"/>
</dbReference>
<dbReference type="InterPro" id="IPR001478">
    <property type="entry name" value="PDZ"/>
</dbReference>
<proteinExistence type="inferred from homology"/>
<dbReference type="GO" id="GO:0004252">
    <property type="term" value="F:serine-type endopeptidase activity"/>
    <property type="evidence" value="ECO:0007669"/>
    <property type="project" value="InterPro"/>
</dbReference>
<sequence>MGRRKGRKAKAMSTVAQEREAMDAYSHAISSAAERAGPAVVKVETGRGDGRGRGQGIGSGVIYGSDGAIVTNAHVVAGASRVKVTLPDGRSLPAGVIGSRPERDLALLRVGQGSLPVAEINAAPLRVGQLVLAIGNPYGLDFTVTAGVVSALNRSLPLDRNTNLGELIQTDTPINPGNSGGPLVDVQGRVVGITTAILPFAQGLGFAIPASAVLDAIGQITAAHRQSIARGTLGISGLDVPIDEDVQRALSLEQKRGVLLLDVAPGGAAARASLQSGDVILALGERTTDSVESLRQAVQELQGRSPWHVAFLREGRRRRVPLVPAA</sequence>
<dbReference type="PANTHER" id="PTHR43343:SF3">
    <property type="entry name" value="PROTEASE DO-LIKE 8, CHLOROPLASTIC"/>
    <property type="match status" value="1"/>
</dbReference>
<dbReference type="PRINTS" id="PR00834">
    <property type="entry name" value="PROTEASES2C"/>
</dbReference>
<evidence type="ECO:0000256" key="1">
    <source>
        <dbReference type="ARBA" id="ARBA00010541"/>
    </source>
</evidence>
<dbReference type="Proteomes" id="UP000050509">
    <property type="component" value="Unassembled WGS sequence"/>
</dbReference>
<evidence type="ECO:0000313" key="6">
    <source>
        <dbReference type="Proteomes" id="UP000050509"/>
    </source>
</evidence>
<dbReference type="Pfam" id="PF13180">
    <property type="entry name" value="PDZ_2"/>
    <property type="match status" value="1"/>
</dbReference>
<dbReference type="Gene3D" id="2.30.42.10">
    <property type="match status" value="1"/>
</dbReference>
<reference evidence="5 6" key="1">
    <citation type="submission" date="2015-09" db="EMBL/GenBank/DDBJ databases">
        <title>Draft genome sequence of Kouleothrix aurantiaca JCM 19913.</title>
        <authorList>
            <person name="Hemp J."/>
        </authorList>
    </citation>
    <scope>NUCLEOTIDE SEQUENCE [LARGE SCALE GENOMIC DNA]</scope>
    <source>
        <strain evidence="5 6">COM-B</strain>
    </source>
</reference>
<dbReference type="InterPro" id="IPR001940">
    <property type="entry name" value="Peptidase_S1C"/>
</dbReference>
<comment type="caution">
    <text evidence="5">The sequence shown here is derived from an EMBL/GenBank/DDBJ whole genome shotgun (WGS) entry which is preliminary data.</text>
</comment>
<dbReference type="InterPro" id="IPR036034">
    <property type="entry name" value="PDZ_sf"/>
</dbReference>
<dbReference type="SUPFAM" id="SSF50156">
    <property type="entry name" value="PDZ domain-like"/>
    <property type="match status" value="1"/>
</dbReference>
<dbReference type="AlphaFoldDB" id="A0A0P9HHZ4"/>
<dbReference type="InterPro" id="IPR051201">
    <property type="entry name" value="Chloro_Bact_Ser_Proteases"/>
</dbReference>
<keyword evidence="2" id="KW-0645">Protease</keyword>
<dbReference type="PATRIC" id="fig|186479.3.peg.8979"/>
<dbReference type="InterPro" id="IPR043504">
    <property type="entry name" value="Peptidase_S1_PA_chymotrypsin"/>
</dbReference>
<dbReference type="EMBL" id="LJCR01000055">
    <property type="protein sequence ID" value="KPV54449.1"/>
    <property type="molecule type" value="Genomic_DNA"/>
</dbReference>
<evidence type="ECO:0000259" key="4">
    <source>
        <dbReference type="PROSITE" id="PS50106"/>
    </source>
</evidence>
<evidence type="ECO:0000313" key="5">
    <source>
        <dbReference type="EMBL" id="KPV54449.1"/>
    </source>
</evidence>
<dbReference type="SMART" id="SM00228">
    <property type="entry name" value="PDZ"/>
    <property type="match status" value="1"/>
</dbReference>
<dbReference type="GO" id="GO:0006508">
    <property type="term" value="P:proteolysis"/>
    <property type="evidence" value="ECO:0007669"/>
    <property type="project" value="UniProtKB-KW"/>
</dbReference>
<evidence type="ECO:0000256" key="3">
    <source>
        <dbReference type="ARBA" id="ARBA00022801"/>
    </source>
</evidence>
<evidence type="ECO:0000256" key="2">
    <source>
        <dbReference type="ARBA" id="ARBA00022670"/>
    </source>
</evidence>